<proteinExistence type="predicted"/>
<dbReference type="PANTHER" id="PTHR33050">
    <property type="entry name" value="REVERSE TRANSCRIPTASE DOMAIN-CONTAINING PROTEIN"/>
    <property type="match status" value="1"/>
</dbReference>
<dbReference type="Gene3D" id="3.30.70.270">
    <property type="match status" value="1"/>
</dbReference>
<dbReference type="EMBL" id="CAACVG010010320">
    <property type="protein sequence ID" value="VEN55553.1"/>
    <property type="molecule type" value="Genomic_DNA"/>
</dbReference>
<dbReference type="InterPro" id="IPR052055">
    <property type="entry name" value="Hepadnavirus_pol/RT"/>
</dbReference>
<name>A0A653D6F4_CALMS</name>
<sequence length="565" mass="65134">MRAIVQCQPTKNQFISPIFLIKKSNGKRRLILNLKSLNSYLSPDHFKLEDIRTALKLMNQNCFLASVDLKDAYFLINVNVSHRKYLRFTFNNHLYEFTCMPFGICTAPFVFTKLMKPIVAKLRETGLLSVVYLDDFLLFGNTWQECKFNVSSTCSLLQSLGFVINKQKSQLRPANQCRFLGFILDSKSMQTSLPPDRKSSVSNTIKRFSSIKSCTIRQFASFVGKLVSVCPAVQYGWAYTKEFERVKYLALQKSEGNYNRKIYIPNHLKPDFEWWKSNILLPFSPIYSNDFIMEIFSDASTTGWGVVCNGKKANGFWTESQKTHHINYLELLAAFLGLNQFAKNANKCEILLRIDNTTAIAYINRQGGTRFPALNGLAKKIWQWCEKRQIRVFASYISSSENKEADFESRRLITETEWELSDSAFAVIVENFGLPIIDLFASANNKKCPMFVSWKPEIGAQAIDAFTISWTDLKFYAFPPFSLNLAVIKKIIKDKAEGILVVPWWPNQPWFPLLQRITISHILLSPSNTLLTFNRTPTHFGRRLPWLRQLYQASLCLERIFTVHL</sequence>
<accession>A0A653D6F4</accession>
<dbReference type="Proteomes" id="UP000410492">
    <property type="component" value="Unassembled WGS sequence"/>
</dbReference>
<protein>
    <recommendedName>
        <fullName evidence="1">Reverse transcriptase domain-containing protein</fullName>
    </recommendedName>
</protein>
<evidence type="ECO:0000313" key="2">
    <source>
        <dbReference type="EMBL" id="VEN55553.1"/>
    </source>
</evidence>
<dbReference type="SUPFAM" id="SSF56672">
    <property type="entry name" value="DNA/RNA polymerases"/>
    <property type="match status" value="1"/>
</dbReference>
<dbReference type="InterPro" id="IPR036397">
    <property type="entry name" value="RNaseH_sf"/>
</dbReference>
<dbReference type="GO" id="GO:0003676">
    <property type="term" value="F:nucleic acid binding"/>
    <property type="evidence" value="ECO:0007669"/>
    <property type="project" value="InterPro"/>
</dbReference>
<dbReference type="Gene3D" id="3.10.10.10">
    <property type="entry name" value="HIV Type 1 Reverse Transcriptase, subunit A, domain 1"/>
    <property type="match status" value="1"/>
</dbReference>
<dbReference type="Pfam" id="PF00078">
    <property type="entry name" value="RVT_1"/>
    <property type="match status" value="1"/>
</dbReference>
<organism evidence="2 3">
    <name type="scientific">Callosobruchus maculatus</name>
    <name type="common">Southern cowpea weevil</name>
    <name type="synonym">Pulse bruchid</name>
    <dbReference type="NCBI Taxonomy" id="64391"/>
    <lineage>
        <taxon>Eukaryota</taxon>
        <taxon>Metazoa</taxon>
        <taxon>Ecdysozoa</taxon>
        <taxon>Arthropoda</taxon>
        <taxon>Hexapoda</taxon>
        <taxon>Insecta</taxon>
        <taxon>Pterygota</taxon>
        <taxon>Neoptera</taxon>
        <taxon>Endopterygota</taxon>
        <taxon>Coleoptera</taxon>
        <taxon>Polyphaga</taxon>
        <taxon>Cucujiformia</taxon>
        <taxon>Chrysomeloidea</taxon>
        <taxon>Chrysomelidae</taxon>
        <taxon>Bruchinae</taxon>
        <taxon>Bruchini</taxon>
        <taxon>Callosobruchus</taxon>
    </lineage>
</organism>
<feature type="domain" description="Reverse transcriptase" evidence="1">
    <location>
        <begin position="2"/>
        <end position="184"/>
    </location>
</feature>
<dbReference type="PANTHER" id="PTHR33050:SF7">
    <property type="entry name" value="RIBONUCLEASE H"/>
    <property type="match status" value="1"/>
</dbReference>
<dbReference type="InterPro" id="IPR000477">
    <property type="entry name" value="RT_dom"/>
</dbReference>
<dbReference type="AlphaFoldDB" id="A0A653D6F4"/>
<dbReference type="CDD" id="cd03714">
    <property type="entry name" value="RT_DIRS1"/>
    <property type="match status" value="1"/>
</dbReference>
<dbReference type="OrthoDB" id="2348824at2759"/>
<dbReference type="GO" id="GO:0071897">
    <property type="term" value="P:DNA biosynthetic process"/>
    <property type="evidence" value="ECO:0007669"/>
    <property type="project" value="UniProtKB-ARBA"/>
</dbReference>
<dbReference type="InterPro" id="IPR043502">
    <property type="entry name" value="DNA/RNA_pol_sf"/>
</dbReference>
<dbReference type="CDD" id="cd09275">
    <property type="entry name" value="RNase_HI_RT_DIRS1"/>
    <property type="match status" value="1"/>
</dbReference>
<dbReference type="InterPro" id="IPR043128">
    <property type="entry name" value="Rev_trsase/Diguanyl_cyclase"/>
</dbReference>
<dbReference type="Gene3D" id="3.30.420.10">
    <property type="entry name" value="Ribonuclease H-like superfamily/Ribonuclease H"/>
    <property type="match status" value="1"/>
</dbReference>
<gene>
    <name evidence="2" type="ORF">CALMAC_LOCUS14699</name>
</gene>
<reference evidence="2 3" key="1">
    <citation type="submission" date="2019-01" db="EMBL/GenBank/DDBJ databases">
        <authorList>
            <person name="Sayadi A."/>
        </authorList>
    </citation>
    <scope>NUCLEOTIDE SEQUENCE [LARGE SCALE GENOMIC DNA]</scope>
</reference>
<evidence type="ECO:0000259" key="1">
    <source>
        <dbReference type="PROSITE" id="PS50878"/>
    </source>
</evidence>
<dbReference type="PROSITE" id="PS50878">
    <property type="entry name" value="RT_POL"/>
    <property type="match status" value="1"/>
</dbReference>
<keyword evidence="3" id="KW-1185">Reference proteome</keyword>
<evidence type="ECO:0000313" key="3">
    <source>
        <dbReference type="Proteomes" id="UP000410492"/>
    </source>
</evidence>